<dbReference type="Proteomes" id="UP001732700">
    <property type="component" value="Chromosome 4C"/>
</dbReference>
<keyword evidence="2" id="KW-1185">Reference proteome</keyword>
<accession>A0ACD5WR00</accession>
<sequence>MAMQMQVASPDGHHYVPRSPPLLPPPPPPPLSPPRTPAPAPAAVKKQKSPTYTQGSDAHAVALTTVSAPATASSRDDRVYHDDGGGQGQVLDGIILVLRAGAALSAFVAMALVASCRHGDWMDFLRYQEYRYLLGASVVAFMYSAVQALRKYRRMRRGAAHASFFDFAGDQAVAYLLVTAAAAALPITIRMRTAVVNVFTDAIAASIVLGFLAFAALALSAMLSGCKLSRQAHY</sequence>
<protein>
    <submittedName>
        <fullName evidence="1">Uncharacterized protein</fullName>
    </submittedName>
</protein>
<reference evidence="1" key="2">
    <citation type="submission" date="2025-09" db="UniProtKB">
        <authorList>
            <consortium name="EnsemblPlants"/>
        </authorList>
    </citation>
    <scope>IDENTIFICATION</scope>
</reference>
<evidence type="ECO:0000313" key="1">
    <source>
        <dbReference type="EnsemblPlants" id="AVESA.00010b.r2.4CG1260050.1.CDS"/>
    </source>
</evidence>
<evidence type="ECO:0000313" key="2">
    <source>
        <dbReference type="Proteomes" id="UP001732700"/>
    </source>
</evidence>
<reference evidence="1" key="1">
    <citation type="submission" date="2021-05" db="EMBL/GenBank/DDBJ databases">
        <authorList>
            <person name="Scholz U."/>
            <person name="Mascher M."/>
            <person name="Fiebig A."/>
        </authorList>
    </citation>
    <scope>NUCLEOTIDE SEQUENCE [LARGE SCALE GENOMIC DNA]</scope>
</reference>
<proteinExistence type="predicted"/>
<organism evidence="1 2">
    <name type="scientific">Avena sativa</name>
    <name type="common">Oat</name>
    <dbReference type="NCBI Taxonomy" id="4498"/>
    <lineage>
        <taxon>Eukaryota</taxon>
        <taxon>Viridiplantae</taxon>
        <taxon>Streptophyta</taxon>
        <taxon>Embryophyta</taxon>
        <taxon>Tracheophyta</taxon>
        <taxon>Spermatophyta</taxon>
        <taxon>Magnoliopsida</taxon>
        <taxon>Liliopsida</taxon>
        <taxon>Poales</taxon>
        <taxon>Poaceae</taxon>
        <taxon>BOP clade</taxon>
        <taxon>Pooideae</taxon>
        <taxon>Poodae</taxon>
        <taxon>Poeae</taxon>
        <taxon>Poeae Chloroplast Group 1 (Aveneae type)</taxon>
        <taxon>Aveninae</taxon>
        <taxon>Avena</taxon>
    </lineage>
</organism>
<name>A0ACD5WR00_AVESA</name>
<dbReference type="EnsemblPlants" id="AVESA.00010b.r2.4CG1260050.1">
    <property type="protein sequence ID" value="AVESA.00010b.r2.4CG1260050.1.CDS"/>
    <property type="gene ID" value="AVESA.00010b.r2.4CG1260050"/>
</dbReference>